<proteinExistence type="inferred from homology"/>
<reference evidence="16 17" key="1">
    <citation type="submission" date="2016-07" db="EMBL/GenBank/DDBJ databases">
        <title>Pervasive Adenine N6-methylation of Active Genes in Fungi.</title>
        <authorList>
            <consortium name="DOE Joint Genome Institute"/>
            <person name="Mondo S.J."/>
            <person name="Dannebaum R.O."/>
            <person name="Kuo R.C."/>
            <person name="Labutti K."/>
            <person name="Haridas S."/>
            <person name="Kuo A."/>
            <person name="Salamov A."/>
            <person name="Ahrendt S.R."/>
            <person name="Lipzen A."/>
            <person name="Sullivan W."/>
            <person name="Andreopoulos W.B."/>
            <person name="Clum A."/>
            <person name="Lindquist E."/>
            <person name="Daum C."/>
            <person name="Ramamoorthy G.K."/>
            <person name="Gryganskyi A."/>
            <person name="Culley D."/>
            <person name="Magnuson J.K."/>
            <person name="James T.Y."/>
            <person name="O'Malley M.A."/>
            <person name="Stajich J.E."/>
            <person name="Spatafora J.W."/>
            <person name="Visel A."/>
            <person name="Grigoriev I.V."/>
        </authorList>
    </citation>
    <scope>NUCLEOTIDE SEQUENCE [LARGE SCALE GENOMIC DNA]</scope>
    <source>
        <strain evidence="16 17">ATCC 12442</strain>
    </source>
</reference>
<dbReference type="AlphaFoldDB" id="A0A1Y1WET4"/>
<accession>A0A1Y1WET4</accession>
<comment type="catalytic activity">
    <reaction evidence="14">
        <text>S-hexadecanoyl-L-cysteinyl-[protein] + H2O = L-cysteinyl-[protein] + hexadecanoate + H(+)</text>
        <dbReference type="Rhea" id="RHEA:19233"/>
        <dbReference type="Rhea" id="RHEA-COMP:10131"/>
        <dbReference type="Rhea" id="RHEA-COMP:11032"/>
        <dbReference type="ChEBI" id="CHEBI:7896"/>
        <dbReference type="ChEBI" id="CHEBI:15377"/>
        <dbReference type="ChEBI" id="CHEBI:15378"/>
        <dbReference type="ChEBI" id="CHEBI:29950"/>
        <dbReference type="ChEBI" id="CHEBI:74151"/>
        <dbReference type="EC" id="3.1.2.22"/>
    </reaction>
</comment>
<sequence length="235" mass="25563">MSGPSALTSVVLKARAQHTASVIFLHGLGDSGHGWAPVAQILSRTLPHVKFILPNAPESPVTLNFGMSMPSWYDIKSLGRVTKDEDEAGMRESMIKVNKIISDEVAAGISPERIVLGGFSQGGAMALFTGLQSELKLGGLIVLSAYLPIRDRIFQLATEASKSVPIMQGHGTADGVVLFEYGKMTNETLTSKGYDCKFHVYEHMEHSSCEDEIMHMSLFLKKRIPEQFTPPASSL</sequence>
<dbReference type="Pfam" id="PF02230">
    <property type="entry name" value="Abhydrolase_2"/>
    <property type="match status" value="1"/>
</dbReference>
<dbReference type="OrthoDB" id="2418081at2759"/>
<dbReference type="RefSeq" id="XP_040745463.1">
    <property type="nucleotide sequence ID" value="XM_040884522.1"/>
</dbReference>
<comment type="similarity">
    <text evidence="3">Belongs to the AB hydrolase superfamily. AB hydrolase 2 family.</text>
</comment>
<organism evidence="16 17">
    <name type="scientific">Linderina pennispora</name>
    <dbReference type="NCBI Taxonomy" id="61395"/>
    <lineage>
        <taxon>Eukaryota</taxon>
        <taxon>Fungi</taxon>
        <taxon>Fungi incertae sedis</taxon>
        <taxon>Zoopagomycota</taxon>
        <taxon>Kickxellomycotina</taxon>
        <taxon>Kickxellomycetes</taxon>
        <taxon>Kickxellales</taxon>
        <taxon>Kickxellaceae</taxon>
        <taxon>Linderina</taxon>
    </lineage>
</organism>
<evidence type="ECO:0000256" key="4">
    <source>
        <dbReference type="ARBA" id="ARBA00012423"/>
    </source>
</evidence>
<comment type="function">
    <text evidence="12">Hydrolyzes fatty acids from S-acylated cysteine residues in proteins with a strong preference for palmitoylated G-alpha proteins over other acyl substrates. Mediates the deacylation of G-alpha proteins such as GPA1 in vivo, but has weak or no activity toward palmitoylated Ras proteins. Has weak lysophospholipase activity in vitro; however such activity may not exist in vivo.</text>
</comment>
<dbReference type="InterPro" id="IPR003140">
    <property type="entry name" value="PLipase/COase/thioEstase"/>
</dbReference>
<keyword evidence="9" id="KW-0276">Fatty acid metabolism</keyword>
<evidence type="ECO:0000256" key="14">
    <source>
        <dbReference type="ARBA" id="ARBA00047337"/>
    </source>
</evidence>
<dbReference type="FunFam" id="3.40.50.1820:FF:000276">
    <property type="entry name" value="Acyl-protein thioesterase 1"/>
    <property type="match status" value="1"/>
</dbReference>
<dbReference type="EMBL" id="MCFD01000003">
    <property type="protein sequence ID" value="ORX72039.1"/>
    <property type="molecule type" value="Genomic_DNA"/>
</dbReference>
<dbReference type="Gene3D" id="3.40.50.1820">
    <property type="entry name" value="alpha/beta hydrolase"/>
    <property type="match status" value="1"/>
</dbReference>
<dbReference type="GO" id="GO:0006631">
    <property type="term" value="P:fatty acid metabolic process"/>
    <property type="evidence" value="ECO:0007669"/>
    <property type="project" value="UniProtKB-KW"/>
</dbReference>
<gene>
    <name evidence="16" type="ORF">DL89DRAFT_221492</name>
</gene>
<protein>
    <recommendedName>
        <fullName evidence="5">Acyl-protein thioesterase 1</fullName>
        <ecNumber evidence="4">3.1.2.22</ecNumber>
    </recommendedName>
    <alternativeName>
        <fullName evidence="13">Palmitoyl-protein hydrolase</fullName>
    </alternativeName>
</protein>
<evidence type="ECO:0000256" key="7">
    <source>
        <dbReference type="ARBA" id="ARBA00022490"/>
    </source>
</evidence>
<dbReference type="InterPro" id="IPR050565">
    <property type="entry name" value="LYPA1-2/EST-like"/>
</dbReference>
<dbReference type="EC" id="3.1.2.22" evidence="4"/>
<dbReference type="GeneID" id="63801170"/>
<evidence type="ECO:0000256" key="5">
    <source>
        <dbReference type="ARBA" id="ARBA00014923"/>
    </source>
</evidence>
<evidence type="ECO:0000256" key="11">
    <source>
        <dbReference type="ARBA" id="ARBA00023242"/>
    </source>
</evidence>
<evidence type="ECO:0000313" key="17">
    <source>
        <dbReference type="Proteomes" id="UP000193922"/>
    </source>
</evidence>
<dbReference type="GO" id="GO:0005737">
    <property type="term" value="C:cytoplasm"/>
    <property type="evidence" value="ECO:0007669"/>
    <property type="project" value="UniProtKB-SubCell"/>
</dbReference>
<evidence type="ECO:0000256" key="10">
    <source>
        <dbReference type="ARBA" id="ARBA00023098"/>
    </source>
</evidence>
<evidence type="ECO:0000313" key="16">
    <source>
        <dbReference type="EMBL" id="ORX72039.1"/>
    </source>
</evidence>
<evidence type="ECO:0000256" key="3">
    <source>
        <dbReference type="ARBA" id="ARBA00006499"/>
    </source>
</evidence>
<keyword evidence="10" id="KW-0443">Lipid metabolism</keyword>
<dbReference type="PANTHER" id="PTHR10655">
    <property type="entry name" value="LYSOPHOSPHOLIPASE-RELATED"/>
    <property type="match status" value="1"/>
</dbReference>
<keyword evidence="8" id="KW-0378">Hydrolase</keyword>
<keyword evidence="11" id="KW-0539">Nucleus</keyword>
<name>A0A1Y1WET4_9FUNG</name>
<dbReference type="InterPro" id="IPR029058">
    <property type="entry name" value="AB_hydrolase_fold"/>
</dbReference>
<evidence type="ECO:0000256" key="13">
    <source>
        <dbReference type="ARBA" id="ARBA00031195"/>
    </source>
</evidence>
<comment type="caution">
    <text evidence="16">The sequence shown here is derived from an EMBL/GenBank/DDBJ whole genome shotgun (WGS) entry which is preliminary data.</text>
</comment>
<dbReference type="STRING" id="61395.A0A1Y1WET4"/>
<keyword evidence="17" id="KW-1185">Reference proteome</keyword>
<dbReference type="GO" id="GO:0005634">
    <property type="term" value="C:nucleus"/>
    <property type="evidence" value="ECO:0007669"/>
    <property type="project" value="UniProtKB-SubCell"/>
</dbReference>
<evidence type="ECO:0000256" key="8">
    <source>
        <dbReference type="ARBA" id="ARBA00022801"/>
    </source>
</evidence>
<evidence type="ECO:0000256" key="9">
    <source>
        <dbReference type="ARBA" id="ARBA00022832"/>
    </source>
</evidence>
<dbReference type="PANTHER" id="PTHR10655:SF17">
    <property type="entry name" value="LYSOPHOSPHOLIPASE-LIKE PROTEIN 1"/>
    <property type="match status" value="1"/>
</dbReference>
<evidence type="ECO:0000259" key="15">
    <source>
        <dbReference type="Pfam" id="PF02230"/>
    </source>
</evidence>
<dbReference type="GO" id="GO:0008474">
    <property type="term" value="F:palmitoyl-(protein) hydrolase activity"/>
    <property type="evidence" value="ECO:0007669"/>
    <property type="project" value="UniProtKB-EC"/>
</dbReference>
<keyword evidence="7" id="KW-0963">Cytoplasm</keyword>
<evidence type="ECO:0000256" key="12">
    <source>
        <dbReference type="ARBA" id="ARBA00029392"/>
    </source>
</evidence>
<dbReference type="GO" id="GO:0052689">
    <property type="term" value="F:carboxylic ester hydrolase activity"/>
    <property type="evidence" value="ECO:0007669"/>
    <property type="project" value="UniProtKB-KW"/>
</dbReference>
<keyword evidence="6" id="KW-0719">Serine esterase</keyword>
<evidence type="ECO:0000256" key="1">
    <source>
        <dbReference type="ARBA" id="ARBA00004123"/>
    </source>
</evidence>
<dbReference type="SUPFAM" id="SSF53474">
    <property type="entry name" value="alpha/beta-Hydrolases"/>
    <property type="match status" value="1"/>
</dbReference>
<evidence type="ECO:0000256" key="6">
    <source>
        <dbReference type="ARBA" id="ARBA00022487"/>
    </source>
</evidence>
<comment type="subcellular location">
    <subcellularLocation>
        <location evidence="2">Cytoplasm</location>
    </subcellularLocation>
    <subcellularLocation>
        <location evidence="1">Nucleus</location>
    </subcellularLocation>
</comment>
<dbReference type="Proteomes" id="UP000193922">
    <property type="component" value="Unassembled WGS sequence"/>
</dbReference>
<feature type="domain" description="Phospholipase/carboxylesterase/thioesterase" evidence="15">
    <location>
        <begin position="9"/>
        <end position="223"/>
    </location>
</feature>
<evidence type="ECO:0000256" key="2">
    <source>
        <dbReference type="ARBA" id="ARBA00004496"/>
    </source>
</evidence>